<sequence length="201" mass="23221">MYILDITVNSWCCLRLCKTLRSCLVKNTAPFLSPKLPRCQNVWRKKSLLNTIFKLRYILFCLVVSGVRLEGGGGIESISDTVNPSWDTIRAMLSWIRAFPTLVMGVRVGGKCISKCEVVNEWLIYQLRHNQPFQCSLTTPLWTIKVKTPIASWTPTFCFINRKTIFRYDHKNPLLMTLIIVRFITTRARKAQTVLEYPKST</sequence>
<evidence type="ECO:0000313" key="2">
    <source>
        <dbReference type="Proteomes" id="UP001054945"/>
    </source>
</evidence>
<keyword evidence="2" id="KW-1185">Reference proteome</keyword>
<gene>
    <name evidence="1" type="ORF">CEXT_617241</name>
</gene>
<accession>A0AAV4XTZ7</accession>
<dbReference type="AlphaFoldDB" id="A0AAV4XTZ7"/>
<comment type="caution">
    <text evidence="1">The sequence shown here is derived from an EMBL/GenBank/DDBJ whole genome shotgun (WGS) entry which is preliminary data.</text>
</comment>
<evidence type="ECO:0000313" key="1">
    <source>
        <dbReference type="EMBL" id="GIY97380.1"/>
    </source>
</evidence>
<dbReference type="EMBL" id="BPLR01018153">
    <property type="protein sequence ID" value="GIY97380.1"/>
    <property type="molecule type" value="Genomic_DNA"/>
</dbReference>
<protein>
    <submittedName>
        <fullName evidence="1">Uncharacterized protein</fullName>
    </submittedName>
</protein>
<organism evidence="1 2">
    <name type="scientific">Caerostris extrusa</name>
    <name type="common">Bark spider</name>
    <name type="synonym">Caerostris bankana</name>
    <dbReference type="NCBI Taxonomy" id="172846"/>
    <lineage>
        <taxon>Eukaryota</taxon>
        <taxon>Metazoa</taxon>
        <taxon>Ecdysozoa</taxon>
        <taxon>Arthropoda</taxon>
        <taxon>Chelicerata</taxon>
        <taxon>Arachnida</taxon>
        <taxon>Araneae</taxon>
        <taxon>Araneomorphae</taxon>
        <taxon>Entelegynae</taxon>
        <taxon>Araneoidea</taxon>
        <taxon>Araneidae</taxon>
        <taxon>Caerostris</taxon>
    </lineage>
</organism>
<dbReference type="Proteomes" id="UP001054945">
    <property type="component" value="Unassembled WGS sequence"/>
</dbReference>
<name>A0AAV4XTZ7_CAEEX</name>
<proteinExistence type="predicted"/>
<reference evidence="1 2" key="1">
    <citation type="submission" date="2021-06" db="EMBL/GenBank/DDBJ databases">
        <title>Caerostris extrusa draft genome.</title>
        <authorList>
            <person name="Kono N."/>
            <person name="Arakawa K."/>
        </authorList>
    </citation>
    <scope>NUCLEOTIDE SEQUENCE [LARGE SCALE GENOMIC DNA]</scope>
</reference>